<sequence>MKINLIIALVCLFFWSCNETKNKKDEATKPKTEIQQSTKFKSYVGEFIKVDNAAILKGNNFIYGVVLDSMGMELATQAETLKYDEYDMVPVVLSGELISNPNKDGWEELLEVKKIIRIAEPKMEETIEIKKPIN</sequence>
<protein>
    <submittedName>
        <fullName evidence="1">Uncharacterized protein</fullName>
    </submittedName>
</protein>
<evidence type="ECO:0000313" key="2">
    <source>
        <dbReference type="Proteomes" id="UP000599688"/>
    </source>
</evidence>
<accession>A0A917E682</accession>
<comment type="caution">
    <text evidence="1">The sequence shown here is derived from an EMBL/GenBank/DDBJ whole genome shotgun (WGS) entry which is preliminary data.</text>
</comment>
<evidence type="ECO:0000313" key="1">
    <source>
        <dbReference type="EMBL" id="GGE08474.1"/>
    </source>
</evidence>
<dbReference type="EMBL" id="BMGL01000004">
    <property type="protein sequence ID" value="GGE08474.1"/>
    <property type="molecule type" value="Genomic_DNA"/>
</dbReference>
<reference evidence="1 2" key="1">
    <citation type="journal article" date="2014" name="Int. J. Syst. Evol. Microbiol.">
        <title>Complete genome sequence of Corynebacterium casei LMG S-19264T (=DSM 44701T), isolated from a smear-ripened cheese.</title>
        <authorList>
            <consortium name="US DOE Joint Genome Institute (JGI-PGF)"/>
            <person name="Walter F."/>
            <person name="Albersmeier A."/>
            <person name="Kalinowski J."/>
            <person name="Ruckert C."/>
        </authorList>
    </citation>
    <scope>NUCLEOTIDE SEQUENCE [LARGE SCALE GENOMIC DNA]</scope>
    <source>
        <strain evidence="1 2">CGMCC 1.12925</strain>
    </source>
</reference>
<dbReference type="RefSeq" id="WP_188405445.1">
    <property type="nucleotide sequence ID" value="NZ_BMGL01000004.1"/>
</dbReference>
<dbReference type="AlphaFoldDB" id="A0A917E682"/>
<organism evidence="1 2">
    <name type="scientific">Psychroflexus salis</name>
    <dbReference type="NCBI Taxonomy" id="1526574"/>
    <lineage>
        <taxon>Bacteria</taxon>
        <taxon>Pseudomonadati</taxon>
        <taxon>Bacteroidota</taxon>
        <taxon>Flavobacteriia</taxon>
        <taxon>Flavobacteriales</taxon>
        <taxon>Flavobacteriaceae</taxon>
        <taxon>Psychroflexus</taxon>
    </lineage>
</organism>
<name>A0A917E682_9FLAO</name>
<dbReference type="Proteomes" id="UP000599688">
    <property type="component" value="Unassembled WGS sequence"/>
</dbReference>
<keyword evidence="2" id="KW-1185">Reference proteome</keyword>
<gene>
    <name evidence="1" type="ORF">GCM10010831_07520</name>
</gene>
<proteinExistence type="predicted"/>